<gene>
    <name evidence="3" type="ORF">ANANG_G00055130</name>
</gene>
<feature type="compositionally biased region" description="Low complexity" evidence="1">
    <location>
        <begin position="103"/>
        <end position="118"/>
    </location>
</feature>
<dbReference type="AlphaFoldDB" id="A0A9D3S4I0"/>
<evidence type="ECO:0000256" key="2">
    <source>
        <dbReference type="SAM" id="SignalP"/>
    </source>
</evidence>
<protein>
    <recommendedName>
        <fullName evidence="5">Immunoglobulin V-set domain-containing protein</fullName>
    </recommendedName>
</protein>
<evidence type="ECO:0000313" key="4">
    <source>
        <dbReference type="Proteomes" id="UP001044222"/>
    </source>
</evidence>
<comment type="caution">
    <text evidence="3">The sequence shown here is derived from an EMBL/GenBank/DDBJ whole genome shotgun (WGS) entry which is preliminary data.</text>
</comment>
<dbReference type="Gene3D" id="2.60.40.10">
    <property type="entry name" value="Immunoglobulins"/>
    <property type="match status" value="1"/>
</dbReference>
<keyword evidence="2" id="KW-0732">Signal</keyword>
<organism evidence="3 4">
    <name type="scientific">Anguilla anguilla</name>
    <name type="common">European freshwater eel</name>
    <name type="synonym">Muraena anguilla</name>
    <dbReference type="NCBI Taxonomy" id="7936"/>
    <lineage>
        <taxon>Eukaryota</taxon>
        <taxon>Metazoa</taxon>
        <taxon>Chordata</taxon>
        <taxon>Craniata</taxon>
        <taxon>Vertebrata</taxon>
        <taxon>Euteleostomi</taxon>
        <taxon>Actinopterygii</taxon>
        <taxon>Neopterygii</taxon>
        <taxon>Teleostei</taxon>
        <taxon>Anguilliformes</taxon>
        <taxon>Anguillidae</taxon>
        <taxon>Anguilla</taxon>
    </lineage>
</organism>
<evidence type="ECO:0000313" key="3">
    <source>
        <dbReference type="EMBL" id="KAG5851756.1"/>
    </source>
</evidence>
<proteinExistence type="predicted"/>
<feature type="signal peptide" evidence="2">
    <location>
        <begin position="1"/>
        <end position="18"/>
    </location>
</feature>
<evidence type="ECO:0000256" key="1">
    <source>
        <dbReference type="SAM" id="MobiDB-lite"/>
    </source>
</evidence>
<name>A0A9D3S4I0_ANGAN</name>
<sequence>MIPALITLISLCTHAGRALRVQQPYRVEARDGEARLRCSYAVRGSPEEMRLTLYRGKFGDDLVCQRTFNTTQSHFQTDGPVVRCRGELTPGAWTSPSPGCGGRTPTYTAASSRSSTRPLPHEIRETAPSSTSRRKRTVQHQRPRRRTSPRAHKSSCP</sequence>
<feature type="region of interest" description="Disordered" evidence="1">
    <location>
        <begin position="90"/>
        <end position="157"/>
    </location>
</feature>
<dbReference type="InterPro" id="IPR013783">
    <property type="entry name" value="Ig-like_fold"/>
</dbReference>
<evidence type="ECO:0008006" key="5">
    <source>
        <dbReference type="Google" id="ProtNLM"/>
    </source>
</evidence>
<feature type="chain" id="PRO_5039425302" description="Immunoglobulin V-set domain-containing protein" evidence="2">
    <location>
        <begin position="19"/>
        <end position="157"/>
    </location>
</feature>
<dbReference type="EMBL" id="JAFIRN010000003">
    <property type="protein sequence ID" value="KAG5851756.1"/>
    <property type="molecule type" value="Genomic_DNA"/>
</dbReference>
<keyword evidence="4" id="KW-1185">Reference proteome</keyword>
<feature type="compositionally biased region" description="Basic residues" evidence="1">
    <location>
        <begin position="132"/>
        <end position="157"/>
    </location>
</feature>
<reference evidence="3" key="1">
    <citation type="submission" date="2021-01" db="EMBL/GenBank/DDBJ databases">
        <title>A chromosome-scale assembly of European eel, Anguilla anguilla.</title>
        <authorList>
            <person name="Henkel C."/>
            <person name="Jong-Raadsen S.A."/>
            <person name="Dufour S."/>
            <person name="Weltzien F.-A."/>
            <person name="Palstra A.P."/>
            <person name="Pelster B."/>
            <person name="Spaink H.P."/>
            <person name="Van Den Thillart G.E."/>
            <person name="Jansen H."/>
            <person name="Zahm M."/>
            <person name="Klopp C."/>
            <person name="Cedric C."/>
            <person name="Louis A."/>
            <person name="Berthelot C."/>
            <person name="Parey E."/>
            <person name="Roest Crollius H."/>
            <person name="Montfort J."/>
            <person name="Robinson-Rechavi M."/>
            <person name="Bucao C."/>
            <person name="Bouchez O."/>
            <person name="Gislard M."/>
            <person name="Lluch J."/>
            <person name="Milhes M."/>
            <person name="Lampietro C."/>
            <person name="Lopez Roques C."/>
            <person name="Donnadieu C."/>
            <person name="Braasch I."/>
            <person name="Desvignes T."/>
            <person name="Postlethwait J."/>
            <person name="Bobe J."/>
            <person name="Guiguen Y."/>
            <person name="Dirks R."/>
        </authorList>
    </citation>
    <scope>NUCLEOTIDE SEQUENCE</scope>
    <source>
        <strain evidence="3">Tag_6206</strain>
        <tissue evidence="3">Liver</tissue>
    </source>
</reference>
<accession>A0A9D3S4I0</accession>
<dbReference type="Proteomes" id="UP001044222">
    <property type="component" value="Unassembled WGS sequence"/>
</dbReference>